<keyword evidence="6" id="KW-0010">Activator</keyword>
<protein>
    <recommendedName>
        <fullName evidence="6">Mediator of RNA polymerase II transcription subunit 6</fullName>
    </recommendedName>
    <alternativeName>
        <fullName evidence="6">Mediator complex subunit 6</fullName>
    </alternativeName>
</protein>
<dbReference type="GO" id="GO:0016592">
    <property type="term" value="C:mediator complex"/>
    <property type="evidence" value="ECO:0007669"/>
    <property type="project" value="InterPro"/>
</dbReference>
<comment type="subunit">
    <text evidence="6">Component of the Mediator complex.</text>
</comment>
<evidence type="ECO:0000313" key="8">
    <source>
        <dbReference type="EMBL" id="KAF5399177.1"/>
    </source>
</evidence>
<dbReference type="PANTHER" id="PTHR13104">
    <property type="entry name" value="MED-6-RELATED"/>
    <property type="match status" value="1"/>
</dbReference>
<gene>
    <name evidence="6" type="primary">MED6</name>
    <name evidence="8" type="ORF">PHET_07673</name>
</gene>
<reference evidence="8" key="1">
    <citation type="submission" date="2019-05" db="EMBL/GenBank/DDBJ databases">
        <title>Annotation for the trematode Paragonimus heterotremus.</title>
        <authorList>
            <person name="Choi Y.-J."/>
        </authorList>
    </citation>
    <scope>NUCLEOTIDE SEQUENCE</scope>
    <source>
        <strain evidence="8">LC</strain>
    </source>
</reference>
<comment type="function">
    <text evidence="6">Component of the Mediator complex, a coactivator involved in the regulated transcription of nearly all RNA polymerase II-dependent genes. Mediator functions as a bridge to convey information from gene-specific regulatory proteins to the basal RNA polymerase II transcription machinery. Mediator is recruited to promoters by direct interactions with regulatory proteins and serves as a scaffold for the assembly of a functional preinitiation complex with RNA polymerase II and the general transcription factors.</text>
</comment>
<dbReference type="EMBL" id="LUCH01004283">
    <property type="protein sequence ID" value="KAF5399177.1"/>
    <property type="molecule type" value="Genomic_DNA"/>
</dbReference>
<dbReference type="OrthoDB" id="344220at2759"/>
<keyword evidence="5 6" id="KW-0539">Nucleus</keyword>
<proteinExistence type="inferred from homology"/>
<dbReference type="AlphaFoldDB" id="A0A8J4TD79"/>
<evidence type="ECO:0000256" key="6">
    <source>
        <dbReference type="RuleBase" id="RU364143"/>
    </source>
</evidence>
<evidence type="ECO:0000256" key="5">
    <source>
        <dbReference type="ARBA" id="ARBA00023242"/>
    </source>
</evidence>
<evidence type="ECO:0000256" key="3">
    <source>
        <dbReference type="ARBA" id="ARBA00023015"/>
    </source>
</evidence>
<evidence type="ECO:0000256" key="2">
    <source>
        <dbReference type="ARBA" id="ARBA00007526"/>
    </source>
</evidence>
<dbReference type="Pfam" id="PF04934">
    <property type="entry name" value="Med6"/>
    <property type="match status" value="1"/>
</dbReference>
<keyword evidence="9" id="KW-1185">Reference proteome</keyword>
<sequence length="305" mass="33270">MSLVHSSTDELYSVSWSNPAWSHLLCAANVLDYFCDLSNPFYDRQCNNEVIRMQRLSSEQLLCMTGVEFYLHHAQEPILFVIRKQQRLSSTQVTPLAYYYIINGTVLQAPDLATLLSSRLLTTVSGLNKVLQTLVPCARYHPSDGSYSWDDPNTLLGLNPETESGIGNISKSNSTSSAVNSRSTQNIPANLFQIQRTDFLLAEWANRFPQPASILANPQTIPPATPSTVTNTPNVGQPASSGASQTTPMVTIKEEASTSELQPPSQSRPVVKAPVLLPGVGPNAVSISSSAFSQSPHLDKKPRLL</sequence>
<evidence type="ECO:0000256" key="7">
    <source>
        <dbReference type="SAM" id="MobiDB-lite"/>
    </source>
</evidence>
<dbReference type="Gene3D" id="3.10.450.580">
    <property type="entry name" value="Mediator complex, subunit Med6"/>
    <property type="match status" value="1"/>
</dbReference>
<evidence type="ECO:0000256" key="1">
    <source>
        <dbReference type="ARBA" id="ARBA00004123"/>
    </source>
</evidence>
<dbReference type="GO" id="GO:0006357">
    <property type="term" value="P:regulation of transcription by RNA polymerase II"/>
    <property type="evidence" value="ECO:0007669"/>
    <property type="project" value="InterPro"/>
</dbReference>
<keyword evidence="3 6" id="KW-0805">Transcription regulation</keyword>
<keyword evidence="4 6" id="KW-0804">Transcription</keyword>
<dbReference type="InterPro" id="IPR007018">
    <property type="entry name" value="Mediator_Med6"/>
</dbReference>
<dbReference type="InterPro" id="IPR038566">
    <property type="entry name" value="Mediator_Med6_sf"/>
</dbReference>
<dbReference type="Proteomes" id="UP000748531">
    <property type="component" value="Unassembled WGS sequence"/>
</dbReference>
<evidence type="ECO:0000313" key="9">
    <source>
        <dbReference type="Proteomes" id="UP000748531"/>
    </source>
</evidence>
<comment type="subcellular location">
    <subcellularLocation>
        <location evidence="1 6">Nucleus</location>
    </subcellularLocation>
</comment>
<feature type="compositionally biased region" description="Low complexity" evidence="7">
    <location>
        <begin position="286"/>
        <end position="295"/>
    </location>
</feature>
<name>A0A8J4TD79_9TREM</name>
<feature type="region of interest" description="Disordered" evidence="7">
    <location>
        <begin position="220"/>
        <end position="247"/>
    </location>
</feature>
<feature type="region of interest" description="Disordered" evidence="7">
    <location>
        <begin position="159"/>
        <end position="181"/>
    </location>
</feature>
<feature type="region of interest" description="Disordered" evidence="7">
    <location>
        <begin position="286"/>
        <end position="305"/>
    </location>
</feature>
<feature type="compositionally biased region" description="Polar residues" evidence="7">
    <location>
        <begin position="226"/>
        <end position="247"/>
    </location>
</feature>
<dbReference type="GO" id="GO:0003712">
    <property type="term" value="F:transcription coregulator activity"/>
    <property type="evidence" value="ECO:0007669"/>
    <property type="project" value="InterPro"/>
</dbReference>
<comment type="caution">
    <text evidence="8">The sequence shown here is derived from an EMBL/GenBank/DDBJ whole genome shotgun (WGS) entry which is preliminary data.</text>
</comment>
<evidence type="ECO:0000256" key="4">
    <source>
        <dbReference type="ARBA" id="ARBA00023163"/>
    </source>
</evidence>
<accession>A0A8J4TD79</accession>
<feature type="compositionally biased region" description="Low complexity" evidence="7">
    <location>
        <begin position="164"/>
        <end position="181"/>
    </location>
</feature>
<organism evidence="8 9">
    <name type="scientific">Paragonimus heterotremus</name>
    <dbReference type="NCBI Taxonomy" id="100268"/>
    <lineage>
        <taxon>Eukaryota</taxon>
        <taxon>Metazoa</taxon>
        <taxon>Spiralia</taxon>
        <taxon>Lophotrochozoa</taxon>
        <taxon>Platyhelminthes</taxon>
        <taxon>Trematoda</taxon>
        <taxon>Digenea</taxon>
        <taxon>Plagiorchiida</taxon>
        <taxon>Troglotremata</taxon>
        <taxon>Troglotrematidae</taxon>
        <taxon>Paragonimus</taxon>
    </lineage>
</organism>
<comment type="similarity">
    <text evidence="2 6">Belongs to the Mediator complex subunit 6 family.</text>
</comment>